<feature type="domain" description="HTH luxR-type" evidence="4">
    <location>
        <begin position="147"/>
        <end position="212"/>
    </location>
</feature>
<feature type="modified residue" description="4-aspartylphosphate" evidence="3">
    <location>
        <position position="56"/>
    </location>
</feature>
<dbReference type="Proteomes" id="UP000240357">
    <property type="component" value="Unassembled WGS sequence"/>
</dbReference>
<dbReference type="RefSeq" id="WP_106928053.1">
    <property type="nucleotide sequence ID" value="NZ_PYFT01000001.1"/>
</dbReference>
<dbReference type="Gene3D" id="3.40.50.2300">
    <property type="match status" value="1"/>
</dbReference>
<proteinExistence type="predicted"/>
<dbReference type="Pfam" id="PF00196">
    <property type="entry name" value="GerE"/>
    <property type="match status" value="1"/>
</dbReference>
<dbReference type="PANTHER" id="PTHR43214:SF43">
    <property type="entry name" value="TWO-COMPONENT RESPONSE REGULATOR"/>
    <property type="match status" value="1"/>
</dbReference>
<dbReference type="GO" id="GO:0003677">
    <property type="term" value="F:DNA binding"/>
    <property type="evidence" value="ECO:0007669"/>
    <property type="project" value="UniProtKB-KW"/>
</dbReference>
<evidence type="ECO:0000256" key="3">
    <source>
        <dbReference type="PROSITE-ProRule" id="PRU00169"/>
    </source>
</evidence>
<evidence type="ECO:0000313" key="7">
    <source>
        <dbReference type="Proteomes" id="UP000240357"/>
    </source>
</evidence>
<keyword evidence="2 6" id="KW-0238">DNA-binding</keyword>
<reference evidence="6 7" key="1">
    <citation type="submission" date="2018-03" db="EMBL/GenBank/DDBJ databases">
        <title>Adhaeribacter sp. HMF7605 Genome sequencing and assembly.</title>
        <authorList>
            <person name="Kang H."/>
            <person name="Kang J."/>
            <person name="Cha I."/>
            <person name="Kim H."/>
            <person name="Joh K."/>
        </authorList>
    </citation>
    <scope>NUCLEOTIDE SEQUENCE [LARGE SCALE GENOMIC DNA]</scope>
    <source>
        <strain evidence="6 7">HMF7605</strain>
    </source>
</reference>
<comment type="caution">
    <text evidence="6">The sequence shown here is derived from an EMBL/GenBank/DDBJ whole genome shotgun (WGS) entry which is preliminary data.</text>
</comment>
<dbReference type="PROSITE" id="PS50110">
    <property type="entry name" value="RESPONSE_REGULATORY"/>
    <property type="match status" value="1"/>
</dbReference>
<dbReference type="SMART" id="SM00421">
    <property type="entry name" value="HTH_LUXR"/>
    <property type="match status" value="1"/>
</dbReference>
<dbReference type="InterPro" id="IPR011006">
    <property type="entry name" value="CheY-like_superfamily"/>
</dbReference>
<accession>A0A2T2YD30</accession>
<dbReference type="GO" id="GO:0006355">
    <property type="term" value="P:regulation of DNA-templated transcription"/>
    <property type="evidence" value="ECO:0007669"/>
    <property type="project" value="InterPro"/>
</dbReference>
<dbReference type="InterPro" id="IPR058245">
    <property type="entry name" value="NreC/VraR/RcsB-like_REC"/>
</dbReference>
<evidence type="ECO:0000313" key="6">
    <source>
        <dbReference type="EMBL" id="PSR53431.1"/>
    </source>
</evidence>
<protein>
    <submittedName>
        <fullName evidence="6">DNA-binding response regulator</fullName>
    </submittedName>
</protein>
<dbReference type="InterPro" id="IPR000792">
    <property type="entry name" value="Tscrpt_reg_LuxR_C"/>
</dbReference>
<dbReference type="SUPFAM" id="SSF46894">
    <property type="entry name" value="C-terminal effector domain of the bipartite response regulators"/>
    <property type="match status" value="1"/>
</dbReference>
<dbReference type="SUPFAM" id="SSF52172">
    <property type="entry name" value="CheY-like"/>
    <property type="match status" value="1"/>
</dbReference>
<dbReference type="PROSITE" id="PS50043">
    <property type="entry name" value="HTH_LUXR_2"/>
    <property type="match status" value="1"/>
</dbReference>
<keyword evidence="7" id="KW-1185">Reference proteome</keyword>
<evidence type="ECO:0000256" key="2">
    <source>
        <dbReference type="ARBA" id="ARBA00023125"/>
    </source>
</evidence>
<dbReference type="EMBL" id="PYFT01000001">
    <property type="protein sequence ID" value="PSR53431.1"/>
    <property type="molecule type" value="Genomic_DNA"/>
</dbReference>
<dbReference type="PRINTS" id="PR00038">
    <property type="entry name" value="HTHLUXR"/>
</dbReference>
<gene>
    <name evidence="6" type="ORF">AHMF7605_07770</name>
</gene>
<dbReference type="CDD" id="cd06170">
    <property type="entry name" value="LuxR_C_like"/>
    <property type="match status" value="1"/>
</dbReference>
<dbReference type="PANTHER" id="PTHR43214">
    <property type="entry name" value="TWO-COMPONENT RESPONSE REGULATOR"/>
    <property type="match status" value="1"/>
</dbReference>
<dbReference type="CDD" id="cd17535">
    <property type="entry name" value="REC_NarL-like"/>
    <property type="match status" value="1"/>
</dbReference>
<evidence type="ECO:0000256" key="1">
    <source>
        <dbReference type="ARBA" id="ARBA00022553"/>
    </source>
</evidence>
<dbReference type="OrthoDB" id="9797341at2"/>
<dbReference type="Pfam" id="PF00072">
    <property type="entry name" value="Response_reg"/>
    <property type="match status" value="1"/>
</dbReference>
<sequence>MKQLNLIIADDHPIFLKGLREGLEMEDDFKVVAQANNGLEAWHAVQTHRADVVVLDIDMPRMNGLEAAEKMLEQNPKLPIILLTMHKEKAPLLKALELGICGYVLKENAVTDIMHAIRMVAEGNPYISPEMSAFLLRKPQTVQKQKTQEAMELLTPAERQITQLIAQYKTSKEIADELFISEKTVFNHRMNISKKLNLTGKNSLLRFALEHFA</sequence>
<dbReference type="SMART" id="SM00448">
    <property type="entry name" value="REC"/>
    <property type="match status" value="1"/>
</dbReference>
<name>A0A2T2YD30_9BACT</name>
<evidence type="ECO:0000259" key="5">
    <source>
        <dbReference type="PROSITE" id="PS50110"/>
    </source>
</evidence>
<evidence type="ECO:0000259" key="4">
    <source>
        <dbReference type="PROSITE" id="PS50043"/>
    </source>
</evidence>
<organism evidence="6 7">
    <name type="scientific">Adhaeribacter arboris</name>
    <dbReference type="NCBI Taxonomy" id="2072846"/>
    <lineage>
        <taxon>Bacteria</taxon>
        <taxon>Pseudomonadati</taxon>
        <taxon>Bacteroidota</taxon>
        <taxon>Cytophagia</taxon>
        <taxon>Cytophagales</taxon>
        <taxon>Hymenobacteraceae</taxon>
        <taxon>Adhaeribacter</taxon>
    </lineage>
</organism>
<dbReference type="AlphaFoldDB" id="A0A2T2YD30"/>
<dbReference type="InterPro" id="IPR001789">
    <property type="entry name" value="Sig_transdc_resp-reg_receiver"/>
</dbReference>
<dbReference type="GO" id="GO:0000160">
    <property type="term" value="P:phosphorelay signal transduction system"/>
    <property type="evidence" value="ECO:0007669"/>
    <property type="project" value="InterPro"/>
</dbReference>
<dbReference type="InterPro" id="IPR016032">
    <property type="entry name" value="Sig_transdc_resp-reg_C-effctor"/>
</dbReference>
<keyword evidence="1 3" id="KW-0597">Phosphoprotein</keyword>
<dbReference type="InterPro" id="IPR039420">
    <property type="entry name" value="WalR-like"/>
</dbReference>
<feature type="domain" description="Response regulatory" evidence="5">
    <location>
        <begin position="5"/>
        <end position="121"/>
    </location>
</feature>